<organism evidence="1 2">
    <name type="scientific">Podospora fimiseda</name>
    <dbReference type="NCBI Taxonomy" id="252190"/>
    <lineage>
        <taxon>Eukaryota</taxon>
        <taxon>Fungi</taxon>
        <taxon>Dikarya</taxon>
        <taxon>Ascomycota</taxon>
        <taxon>Pezizomycotina</taxon>
        <taxon>Sordariomycetes</taxon>
        <taxon>Sordariomycetidae</taxon>
        <taxon>Sordariales</taxon>
        <taxon>Podosporaceae</taxon>
        <taxon>Podospora</taxon>
    </lineage>
</organism>
<reference evidence="1" key="2">
    <citation type="submission" date="2023-05" db="EMBL/GenBank/DDBJ databases">
        <authorList>
            <consortium name="Lawrence Berkeley National Laboratory"/>
            <person name="Steindorff A."/>
            <person name="Hensen N."/>
            <person name="Bonometti L."/>
            <person name="Westerberg I."/>
            <person name="Brannstrom I.O."/>
            <person name="Guillou S."/>
            <person name="Cros-Aarteil S."/>
            <person name="Calhoun S."/>
            <person name="Haridas S."/>
            <person name="Kuo A."/>
            <person name="Mondo S."/>
            <person name="Pangilinan J."/>
            <person name="Riley R."/>
            <person name="Labutti K."/>
            <person name="Andreopoulos B."/>
            <person name="Lipzen A."/>
            <person name="Chen C."/>
            <person name="Yanf M."/>
            <person name="Daum C."/>
            <person name="Ng V."/>
            <person name="Clum A."/>
            <person name="Ohm R."/>
            <person name="Martin F."/>
            <person name="Silar P."/>
            <person name="Natvig D."/>
            <person name="Lalanne C."/>
            <person name="Gautier V."/>
            <person name="Ament-Velasquez S.L."/>
            <person name="Kruys A."/>
            <person name="Hutchinson M.I."/>
            <person name="Powell A.J."/>
            <person name="Barry K."/>
            <person name="Miller A.N."/>
            <person name="Grigoriev I.V."/>
            <person name="Debuchy R."/>
            <person name="Gladieux P."/>
            <person name="Thoren M.H."/>
            <person name="Johannesson H."/>
        </authorList>
    </citation>
    <scope>NUCLEOTIDE SEQUENCE</scope>
    <source>
        <strain evidence="1">CBS 990.96</strain>
    </source>
</reference>
<gene>
    <name evidence="1" type="ORF">QBC38DRAFT_457455</name>
</gene>
<protein>
    <submittedName>
        <fullName evidence="1">Uncharacterized protein</fullName>
    </submittedName>
</protein>
<accession>A0AAN7BL23</accession>
<proteinExistence type="predicted"/>
<dbReference type="EMBL" id="MU865371">
    <property type="protein sequence ID" value="KAK4225250.1"/>
    <property type="molecule type" value="Genomic_DNA"/>
</dbReference>
<dbReference type="AlphaFoldDB" id="A0AAN7BL23"/>
<name>A0AAN7BL23_9PEZI</name>
<keyword evidence="2" id="KW-1185">Reference proteome</keyword>
<dbReference type="Proteomes" id="UP001301958">
    <property type="component" value="Unassembled WGS sequence"/>
</dbReference>
<evidence type="ECO:0000313" key="1">
    <source>
        <dbReference type="EMBL" id="KAK4225250.1"/>
    </source>
</evidence>
<sequence>MALVPGMVEETKVYAETLRKLAEKGEIIKLDPIILRFTIYMIGKTILNTSLNA</sequence>
<reference evidence="1" key="1">
    <citation type="journal article" date="2023" name="Mol. Phylogenet. Evol.">
        <title>Genome-scale phylogeny and comparative genomics of the fungal order Sordariales.</title>
        <authorList>
            <person name="Hensen N."/>
            <person name="Bonometti L."/>
            <person name="Westerberg I."/>
            <person name="Brannstrom I.O."/>
            <person name="Guillou S."/>
            <person name="Cros-Aarteil S."/>
            <person name="Calhoun S."/>
            <person name="Haridas S."/>
            <person name="Kuo A."/>
            <person name="Mondo S."/>
            <person name="Pangilinan J."/>
            <person name="Riley R."/>
            <person name="LaButti K."/>
            <person name="Andreopoulos B."/>
            <person name="Lipzen A."/>
            <person name="Chen C."/>
            <person name="Yan M."/>
            <person name="Daum C."/>
            <person name="Ng V."/>
            <person name="Clum A."/>
            <person name="Steindorff A."/>
            <person name="Ohm R.A."/>
            <person name="Martin F."/>
            <person name="Silar P."/>
            <person name="Natvig D.O."/>
            <person name="Lalanne C."/>
            <person name="Gautier V."/>
            <person name="Ament-Velasquez S.L."/>
            <person name="Kruys A."/>
            <person name="Hutchinson M.I."/>
            <person name="Powell A.J."/>
            <person name="Barry K."/>
            <person name="Miller A.N."/>
            <person name="Grigoriev I.V."/>
            <person name="Debuchy R."/>
            <person name="Gladieux P."/>
            <person name="Hiltunen Thoren M."/>
            <person name="Johannesson H."/>
        </authorList>
    </citation>
    <scope>NUCLEOTIDE SEQUENCE</scope>
    <source>
        <strain evidence="1">CBS 990.96</strain>
    </source>
</reference>
<evidence type="ECO:0000313" key="2">
    <source>
        <dbReference type="Proteomes" id="UP001301958"/>
    </source>
</evidence>
<comment type="caution">
    <text evidence="1">The sequence shown here is derived from an EMBL/GenBank/DDBJ whole genome shotgun (WGS) entry which is preliminary data.</text>
</comment>